<feature type="region of interest" description="Disordered" evidence="2">
    <location>
        <begin position="1"/>
        <end position="46"/>
    </location>
</feature>
<dbReference type="PANTHER" id="PTHR31807">
    <property type="entry name" value="AUGMIN FAMILY MEMBER"/>
    <property type="match status" value="1"/>
</dbReference>
<evidence type="ECO:0000256" key="1">
    <source>
        <dbReference type="ARBA" id="ARBA00010016"/>
    </source>
</evidence>
<comment type="caution">
    <text evidence="3">The sequence shown here is derived from an EMBL/GenBank/DDBJ whole genome shotgun (WGS) entry which is preliminary data.</text>
</comment>
<evidence type="ECO:0000256" key="2">
    <source>
        <dbReference type="SAM" id="MobiDB-lite"/>
    </source>
</evidence>
<name>A0A9W7J8A4_HIBTR</name>
<dbReference type="GO" id="GO:0051225">
    <property type="term" value="P:spindle assembly"/>
    <property type="evidence" value="ECO:0007669"/>
    <property type="project" value="TreeGrafter"/>
</dbReference>
<comment type="similarity">
    <text evidence="1">Belongs to the QWRF family.</text>
</comment>
<dbReference type="PANTHER" id="PTHR31807:SF2">
    <property type="entry name" value="PROTEIN SNOWY COTYLEDON 3"/>
    <property type="match status" value="1"/>
</dbReference>
<feature type="region of interest" description="Disordered" evidence="2">
    <location>
        <begin position="202"/>
        <end position="240"/>
    </location>
</feature>
<organism evidence="3 4">
    <name type="scientific">Hibiscus trionum</name>
    <name type="common">Flower of an hour</name>
    <dbReference type="NCBI Taxonomy" id="183268"/>
    <lineage>
        <taxon>Eukaryota</taxon>
        <taxon>Viridiplantae</taxon>
        <taxon>Streptophyta</taxon>
        <taxon>Embryophyta</taxon>
        <taxon>Tracheophyta</taxon>
        <taxon>Spermatophyta</taxon>
        <taxon>Magnoliopsida</taxon>
        <taxon>eudicotyledons</taxon>
        <taxon>Gunneridae</taxon>
        <taxon>Pentapetalae</taxon>
        <taxon>rosids</taxon>
        <taxon>malvids</taxon>
        <taxon>Malvales</taxon>
        <taxon>Malvaceae</taxon>
        <taxon>Malvoideae</taxon>
        <taxon>Hibiscus</taxon>
    </lineage>
</organism>
<evidence type="ECO:0000313" key="4">
    <source>
        <dbReference type="Proteomes" id="UP001165190"/>
    </source>
</evidence>
<feature type="compositionally biased region" description="Polar residues" evidence="2">
    <location>
        <begin position="206"/>
        <end position="225"/>
    </location>
</feature>
<accession>A0A9W7J8A4</accession>
<dbReference type="EMBL" id="BSYR01000056">
    <property type="protein sequence ID" value="GMJ09796.1"/>
    <property type="molecule type" value="Genomic_DNA"/>
</dbReference>
<dbReference type="GO" id="GO:0005880">
    <property type="term" value="C:nuclear microtubule"/>
    <property type="evidence" value="ECO:0007669"/>
    <property type="project" value="TreeGrafter"/>
</dbReference>
<sequence length="469" mass="51886">MAAKTKTSRFPSPLISRSTNTTPPSTVPPSLPNRSQSVDRRRVSKGNNVNALEASVATKMLVTSMRSLSVSFQREAFSIQTKTRASDHVENSKPVDLQLWPERTQKANSGSNLLSRSSDCDAGKKMFEYTAMMSKSLQRSMMLNESRRVSLSSKKTSGADCVNEPPRVSSSDLEKNSKRRIGSHNITAPEKVRLKTDSPLRRLSVPDSTKFNQSKRISGNGTMSSPIRGGVRPARVGSSVNSTSNVSLSIDVQRKKIREDRSVDAHTLRLLYNRYLQWRFVNAKADASFMVHKQRAEKNLQNASVRTSELRNSVTFNRIKLMLLRQRLKLFSILKGQMAYLEAWAVLDSDMSGSLLGATEALKACTLLLPIVGKASINIESLKDAIGSAVDVTQAMTSSISSLSSKVEEMSSLMDELVNVSANEKALLQQCKNLLSMLAANQVKESWSRTRLIQLNLVSNSDLSVERRI</sequence>
<dbReference type="Proteomes" id="UP001165190">
    <property type="component" value="Unassembled WGS sequence"/>
</dbReference>
<reference evidence="3" key="1">
    <citation type="submission" date="2023-05" db="EMBL/GenBank/DDBJ databases">
        <title>Genome and transcriptome analyses reveal genes involved in the formation of fine ridges on petal epidermal cells in Hibiscus trionum.</title>
        <authorList>
            <person name="Koshimizu S."/>
            <person name="Masuda S."/>
            <person name="Ishii T."/>
            <person name="Shirasu K."/>
            <person name="Hoshino A."/>
            <person name="Arita M."/>
        </authorList>
    </citation>
    <scope>NUCLEOTIDE SEQUENCE</scope>
    <source>
        <strain evidence="3">Hamamatsu line</strain>
    </source>
</reference>
<gene>
    <name evidence="3" type="ORF">HRI_004648800</name>
</gene>
<dbReference type="OrthoDB" id="1924320at2759"/>
<evidence type="ECO:0000313" key="3">
    <source>
        <dbReference type="EMBL" id="GMJ09796.1"/>
    </source>
</evidence>
<dbReference type="GO" id="GO:0008017">
    <property type="term" value="F:microtubule binding"/>
    <property type="evidence" value="ECO:0007669"/>
    <property type="project" value="TreeGrafter"/>
</dbReference>
<feature type="region of interest" description="Disordered" evidence="2">
    <location>
        <begin position="149"/>
        <end position="189"/>
    </location>
</feature>
<dbReference type="Pfam" id="PF04484">
    <property type="entry name" value="QWRF"/>
    <property type="match status" value="1"/>
</dbReference>
<proteinExistence type="inferred from homology"/>
<dbReference type="GO" id="GO:0005737">
    <property type="term" value="C:cytoplasm"/>
    <property type="evidence" value="ECO:0007669"/>
    <property type="project" value="TreeGrafter"/>
</dbReference>
<dbReference type="AlphaFoldDB" id="A0A9W7J8A4"/>
<dbReference type="InterPro" id="IPR007573">
    <property type="entry name" value="QWRF"/>
</dbReference>
<protein>
    <submittedName>
        <fullName evidence="3">QWRF domain containing 1, SNOWY COTYLEDON 3</fullName>
    </submittedName>
</protein>
<keyword evidence="4" id="KW-1185">Reference proteome</keyword>